<dbReference type="GO" id="GO:0005615">
    <property type="term" value="C:extracellular space"/>
    <property type="evidence" value="ECO:0007669"/>
    <property type="project" value="TreeGrafter"/>
</dbReference>
<evidence type="ECO:0000256" key="2">
    <source>
        <dbReference type="ARBA" id="ARBA00005988"/>
    </source>
</evidence>
<feature type="domain" description="Peptidase M14" evidence="8">
    <location>
        <begin position="1"/>
        <end position="230"/>
    </location>
</feature>
<comment type="cofactor">
    <cofactor evidence="1">
        <name>Zn(2+)</name>
        <dbReference type="ChEBI" id="CHEBI:29105"/>
    </cofactor>
</comment>
<organism evidence="9 10">
    <name type="scientific">Capillimicrobium parvum</name>
    <dbReference type="NCBI Taxonomy" id="2884022"/>
    <lineage>
        <taxon>Bacteria</taxon>
        <taxon>Bacillati</taxon>
        <taxon>Actinomycetota</taxon>
        <taxon>Thermoleophilia</taxon>
        <taxon>Solirubrobacterales</taxon>
        <taxon>Capillimicrobiaceae</taxon>
        <taxon>Capillimicrobium</taxon>
    </lineage>
</organism>
<evidence type="ECO:0000256" key="5">
    <source>
        <dbReference type="ARBA" id="ARBA00022833"/>
    </source>
</evidence>
<evidence type="ECO:0000256" key="6">
    <source>
        <dbReference type="ARBA" id="ARBA00023049"/>
    </source>
</evidence>
<dbReference type="GO" id="GO:0004181">
    <property type="term" value="F:metallocarboxypeptidase activity"/>
    <property type="evidence" value="ECO:0007669"/>
    <property type="project" value="InterPro"/>
</dbReference>
<keyword evidence="4 9" id="KW-0378">Hydrolase</keyword>
<evidence type="ECO:0000259" key="8">
    <source>
        <dbReference type="PROSITE" id="PS52035"/>
    </source>
</evidence>
<dbReference type="RefSeq" id="WP_259313970.1">
    <property type="nucleotide sequence ID" value="NZ_CP087164.1"/>
</dbReference>
<name>A0A9E6XTV0_9ACTN</name>
<keyword evidence="9" id="KW-0121">Carboxypeptidase</keyword>
<comment type="caution">
    <text evidence="7">Lacks conserved residue(s) required for the propagation of feature annotation.</text>
</comment>
<dbReference type="GO" id="GO:0008270">
    <property type="term" value="F:zinc ion binding"/>
    <property type="evidence" value="ECO:0007669"/>
    <property type="project" value="InterPro"/>
</dbReference>
<dbReference type="EMBL" id="CP087164">
    <property type="protein sequence ID" value="UGS34286.1"/>
    <property type="molecule type" value="Genomic_DNA"/>
</dbReference>
<dbReference type="SUPFAM" id="SSF53187">
    <property type="entry name" value="Zn-dependent exopeptidases"/>
    <property type="match status" value="1"/>
</dbReference>
<proteinExistence type="inferred from homology"/>
<dbReference type="KEGG" id="sbae:DSM104329_00662"/>
<evidence type="ECO:0000313" key="9">
    <source>
        <dbReference type="EMBL" id="UGS34286.1"/>
    </source>
</evidence>
<dbReference type="GO" id="GO:0006508">
    <property type="term" value="P:proteolysis"/>
    <property type="evidence" value="ECO:0007669"/>
    <property type="project" value="UniProtKB-KW"/>
</dbReference>
<keyword evidence="6" id="KW-0482">Metalloprotease</keyword>
<dbReference type="InterPro" id="IPR000834">
    <property type="entry name" value="Peptidase_M14"/>
</dbReference>
<gene>
    <name evidence="9" type="primary">mpaA</name>
    <name evidence="9" type="ORF">DSM104329_00662</name>
</gene>
<sequence length="230" mass="24929">MLAAALIAAALGVGAPAAIHDEVVGRSVRGVPIRAAIVGERTAPRTVLVLACVHGDEPAGIAVTRRLRRADPPTGTALWLVDRANPDGCRAGTRRNARGVDLNRNAPWRWRPIGPPSSPFHAGPHPRSEPETRALLRLVRRVRPAITIWYHQHAALVDDSGGDRRIERRYAQLAGLPFRRYGDLPGVFTGWQNHAFPRSTAFVVELPGGSLSPRAARRHANAVLTLAREG</sequence>
<evidence type="ECO:0000313" key="10">
    <source>
        <dbReference type="Proteomes" id="UP001162834"/>
    </source>
</evidence>
<reference evidence="9" key="1">
    <citation type="journal article" date="2022" name="Int. J. Syst. Evol. Microbiol.">
        <title>Pseudomonas aegrilactucae sp. nov. and Pseudomonas morbosilactucae sp. nov., pathogens causing bacterial rot of lettuce in Japan.</title>
        <authorList>
            <person name="Sawada H."/>
            <person name="Fujikawa T."/>
            <person name="Satou M."/>
        </authorList>
    </citation>
    <scope>NUCLEOTIDE SEQUENCE</scope>
    <source>
        <strain evidence="9">0166_1</strain>
    </source>
</reference>
<dbReference type="Gene3D" id="3.40.630.10">
    <property type="entry name" value="Zn peptidases"/>
    <property type="match status" value="1"/>
</dbReference>
<dbReference type="PANTHER" id="PTHR11705:SF143">
    <property type="entry name" value="SLL0236 PROTEIN"/>
    <property type="match status" value="1"/>
</dbReference>
<protein>
    <submittedName>
        <fullName evidence="9">Murein peptide amidase A</fullName>
        <ecNumber evidence="9">3.4.17.-</ecNumber>
    </submittedName>
</protein>
<comment type="similarity">
    <text evidence="2 7">Belongs to the peptidase M14 family.</text>
</comment>
<evidence type="ECO:0000256" key="4">
    <source>
        <dbReference type="ARBA" id="ARBA00022801"/>
    </source>
</evidence>
<evidence type="ECO:0000256" key="1">
    <source>
        <dbReference type="ARBA" id="ARBA00001947"/>
    </source>
</evidence>
<dbReference type="EC" id="3.4.17.-" evidence="9"/>
<dbReference type="PANTHER" id="PTHR11705">
    <property type="entry name" value="PROTEASE FAMILY M14 CARBOXYPEPTIDASE A,B"/>
    <property type="match status" value="1"/>
</dbReference>
<evidence type="ECO:0000256" key="3">
    <source>
        <dbReference type="ARBA" id="ARBA00022670"/>
    </source>
</evidence>
<dbReference type="Pfam" id="PF00246">
    <property type="entry name" value="Peptidase_M14"/>
    <property type="match status" value="1"/>
</dbReference>
<keyword evidence="10" id="KW-1185">Reference proteome</keyword>
<dbReference type="PROSITE" id="PS52035">
    <property type="entry name" value="PEPTIDASE_M14"/>
    <property type="match status" value="1"/>
</dbReference>
<evidence type="ECO:0000256" key="7">
    <source>
        <dbReference type="PROSITE-ProRule" id="PRU01379"/>
    </source>
</evidence>
<keyword evidence="5" id="KW-0862">Zinc</keyword>
<keyword evidence="3" id="KW-0645">Protease</keyword>
<accession>A0A9E6XTV0</accession>
<dbReference type="Proteomes" id="UP001162834">
    <property type="component" value="Chromosome"/>
</dbReference>
<dbReference type="SMART" id="SM00631">
    <property type="entry name" value="Zn_pept"/>
    <property type="match status" value="1"/>
</dbReference>
<dbReference type="AlphaFoldDB" id="A0A9E6XTV0"/>